<accession>A0AAV4CIX4</accession>
<comment type="caution">
    <text evidence="1">The sequence shown here is derived from an EMBL/GenBank/DDBJ whole genome shotgun (WGS) entry which is preliminary data.</text>
</comment>
<name>A0AAV4CIX4_9GAST</name>
<organism evidence="1 2">
    <name type="scientific">Plakobranchus ocellatus</name>
    <dbReference type="NCBI Taxonomy" id="259542"/>
    <lineage>
        <taxon>Eukaryota</taxon>
        <taxon>Metazoa</taxon>
        <taxon>Spiralia</taxon>
        <taxon>Lophotrochozoa</taxon>
        <taxon>Mollusca</taxon>
        <taxon>Gastropoda</taxon>
        <taxon>Heterobranchia</taxon>
        <taxon>Euthyneura</taxon>
        <taxon>Panpulmonata</taxon>
        <taxon>Sacoglossa</taxon>
        <taxon>Placobranchoidea</taxon>
        <taxon>Plakobranchidae</taxon>
        <taxon>Plakobranchus</taxon>
    </lineage>
</organism>
<gene>
    <name evidence="1" type="ORF">PoB_005793700</name>
</gene>
<evidence type="ECO:0000313" key="1">
    <source>
        <dbReference type="EMBL" id="GFO31432.1"/>
    </source>
</evidence>
<sequence>MLRPIILPTPFDKLRHTRVITSGLAVMCLKNDVGLSYSSSPGHSIHAELKVCKPNDITTLISTYSAPCQSCRKESCSESQVTSSPDIAPDVNGSPFGQKAIELCACFTLVCLELTPKKVRKKFIPLQWLVTPRSVEDFPLIFSNDFASAPVDCVSYMSPKTLGLFGVLYLPQLRQRLRSKSK</sequence>
<dbReference type="EMBL" id="BLXT01006392">
    <property type="protein sequence ID" value="GFO31432.1"/>
    <property type="molecule type" value="Genomic_DNA"/>
</dbReference>
<proteinExistence type="predicted"/>
<dbReference type="Proteomes" id="UP000735302">
    <property type="component" value="Unassembled WGS sequence"/>
</dbReference>
<dbReference type="AlphaFoldDB" id="A0AAV4CIX4"/>
<evidence type="ECO:0000313" key="2">
    <source>
        <dbReference type="Proteomes" id="UP000735302"/>
    </source>
</evidence>
<reference evidence="1 2" key="1">
    <citation type="journal article" date="2021" name="Elife">
        <title>Chloroplast acquisition without the gene transfer in kleptoplastic sea slugs, Plakobranchus ocellatus.</title>
        <authorList>
            <person name="Maeda T."/>
            <person name="Takahashi S."/>
            <person name="Yoshida T."/>
            <person name="Shimamura S."/>
            <person name="Takaki Y."/>
            <person name="Nagai Y."/>
            <person name="Toyoda A."/>
            <person name="Suzuki Y."/>
            <person name="Arimoto A."/>
            <person name="Ishii H."/>
            <person name="Satoh N."/>
            <person name="Nishiyama T."/>
            <person name="Hasebe M."/>
            <person name="Maruyama T."/>
            <person name="Minagawa J."/>
            <person name="Obokata J."/>
            <person name="Shigenobu S."/>
        </authorList>
    </citation>
    <scope>NUCLEOTIDE SEQUENCE [LARGE SCALE GENOMIC DNA]</scope>
</reference>
<keyword evidence="2" id="KW-1185">Reference proteome</keyword>
<protein>
    <submittedName>
        <fullName evidence="1">Uncharacterized protein</fullName>
    </submittedName>
</protein>